<dbReference type="InterPro" id="IPR037119">
    <property type="entry name" value="Haem_oxidase_HugZ-like_sf"/>
</dbReference>
<proteinExistence type="predicted"/>
<dbReference type="AlphaFoldDB" id="A0A8J3M1L5"/>
<evidence type="ECO:0000259" key="1">
    <source>
        <dbReference type="Pfam" id="PF10615"/>
    </source>
</evidence>
<dbReference type="Gene3D" id="3.20.180.10">
    <property type="entry name" value="PNP-oxidase-like"/>
    <property type="match status" value="1"/>
</dbReference>
<name>A0A8J3M1L5_9MICO</name>
<evidence type="ECO:0000313" key="3">
    <source>
        <dbReference type="Proteomes" id="UP000617531"/>
    </source>
</evidence>
<comment type="caution">
    <text evidence="2">The sequence shown here is derived from an EMBL/GenBank/DDBJ whole genome shotgun (WGS) entry which is preliminary data.</text>
</comment>
<dbReference type="EMBL" id="BNAI01000005">
    <property type="protein sequence ID" value="GHF21722.1"/>
    <property type="molecule type" value="Genomic_DNA"/>
</dbReference>
<dbReference type="Proteomes" id="UP000617531">
    <property type="component" value="Unassembled WGS sequence"/>
</dbReference>
<protein>
    <recommendedName>
        <fullName evidence="1">DUF2470 domain-containing protein</fullName>
    </recommendedName>
</protein>
<dbReference type="Pfam" id="PF10615">
    <property type="entry name" value="DUF2470"/>
    <property type="match status" value="1"/>
</dbReference>
<accession>A0A8J3M1L5</accession>
<gene>
    <name evidence="2" type="ORF">GCM10011600_23390</name>
</gene>
<dbReference type="InterPro" id="IPR019595">
    <property type="entry name" value="DUF2470"/>
</dbReference>
<evidence type="ECO:0000313" key="2">
    <source>
        <dbReference type="EMBL" id="GHF21722.1"/>
    </source>
</evidence>
<feature type="domain" description="DUF2470" evidence="1">
    <location>
        <begin position="14"/>
        <end position="87"/>
    </location>
</feature>
<sequence length="102" mass="11456">MDGMAVFSPEVVAAVLHHMNDDHIDDNVLIVRAFADREVSDATMHDLDEHGGTWHYAFEGEQQELHIPWPGAPLSERAEIRRDIVALYDAACEKLGVEARPH</sequence>
<keyword evidence="3" id="KW-1185">Reference proteome</keyword>
<reference evidence="2" key="2">
    <citation type="submission" date="2020-09" db="EMBL/GenBank/DDBJ databases">
        <authorList>
            <person name="Sun Q."/>
            <person name="Zhou Y."/>
        </authorList>
    </citation>
    <scope>NUCLEOTIDE SEQUENCE</scope>
    <source>
        <strain evidence="2">CGMCC 1.16548</strain>
    </source>
</reference>
<organism evidence="2 3">
    <name type="scientific">Pseudolysinimonas yzui</name>
    <dbReference type="NCBI Taxonomy" id="2708254"/>
    <lineage>
        <taxon>Bacteria</taxon>
        <taxon>Bacillati</taxon>
        <taxon>Actinomycetota</taxon>
        <taxon>Actinomycetes</taxon>
        <taxon>Micrococcales</taxon>
        <taxon>Microbacteriaceae</taxon>
        <taxon>Pseudolysinimonas</taxon>
    </lineage>
</organism>
<reference evidence="2" key="1">
    <citation type="journal article" date="2014" name="Int. J. Syst. Evol. Microbiol.">
        <title>Complete genome sequence of Corynebacterium casei LMG S-19264T (=DSM 44701T), isolated from a smear-ripened cheese.</title>
        <authorList>
            <consortium name="US DOE Joint Genome Institute (JGI-PGF)"/>
            <person name="Walter F."/>
            <person name="Albersmeier A."/>
            <person name="Kalinowski J."/>
            <person name="Ruckert C."/>
        </authorList>
    </citation>
    <scope>NUCLEOTIDE SEQUENCE</scope>
    <source>
        <strain evidence="2">CGMCC 1.16548</strain>
    </source>
</reference>